<keyword evidence="3" id="KW-1185">Reference proteome</keyword>
<dbReference type="EMBL" id="BTRK01000003">
    <property type="protein sequence ID" value="GMR41178.1"/>
    <property type="molecule type" value="Genomic_DNA"/>
</dbReference>
<evidence type="ECO:0000256" key="1">
    <source>
        <dbReference type="SAM" id="MobiDB-lite"/>
    </source>
</evidence>
<dbReference type="AlphaFoldDB" id="A0AAN5C864"/>
<feature type="non-terminal residue" evidence="2">
    <location>
        <position position="1"/>
    </location>
</feature>
<dbReference type="Proteomes" id="UP001328107">
    <property type="component" value="Unassembled WGS sequence"/>
</dbReference>
<protein>
    <submittedName>
        <fullName evidence="2">Uncharacterized protein</fullName>
    </submittedName>
</protein>
<proteinExistence type="predicted"/>
<comment type="caution">
    <text evidence="2">The sequence shown here is derived from an EMBL/GenBank/DDBJ whole genome shotgun (WGS) entry which is preliminary data.</text>
</comment>
<feature type="region of interest" description="Disordered" evidence="1">
    <location>
        <begin position="52"/>
        <end position="101"/>
    </location>
</feature>
<feature type="non-terminal residue" evidence="2">
    <location>
        <position position="101"/>
    </location>
</feature>
<organism evidence="2 3">
    <name type="scientific">Pristionchus mayeri</name>
    <dbReference type="NCBI Taxonomy" id="1317129"/>
    <lineage>
        <taxon>Eukaryota</taxon>
        <taxon>Metazoa</taxon>
        <taxon>Ecdysozoa</taxon>
        <taxon>Nematoda</taxon>
        <taxon>Chromadorea</taxon>
        <taxon>Rhabditida</taxon>
        <taxon>Rhabditina</taxon>
        <taxon>Diplogasteromorpha</taxon>
        <taxon>Diplogasteroidea</taxon>
        <taxon>Neodiplogasteridae</taxon>
        <taxon>Pristionchus</taxon>
    </lineage>
</organism>
<sequence length="101" mass="11465">TQPMTETSQFRERIFAGTDVLRVDRDIIFVCDRPILSLSERREYMPAYPVAPRRRSASLTHSIPRVRPMTPRSRSQSASSTDELSDNLRTATEDLPTATSP</sequence>
<name>A0AAN5C864_9BILA</name>
<accession>A0AAN5C864</accession>
<gene>
    <name evidence="2" type="ORF">PMAYCL1PPCAC_11373</name>
</gene>
<feature type="compositionally biased region" description="Polar residues" evidence="1">
    <location>
        <begin position="72"/>
        <end position="90"/>
    </location>
</feature>
<evidence type="ECO:0000313" key="2">
    <source>
        <dbReference type="EMBL" id="GMR41178.1"/>
    </source>
</evidence>
<evidence type="ECO:0000313" key="3">
    <source>
        <dbReference type="Proteomes" id="UP001328107"/>
    </source>
</evidence>
<reference evidence="3" key="1">
    <citation type="submission" date="2022-10" db="EMBL/GenBank/DDBJ databases">
        <title>Genome assembly of Pristionchus species.</title>
        <authorList>
            <person name="Yoshida K."/>
            <person name="Sommer R.J."/>
        </authorList>
    </citation>
    <scope>NUCLEOTIDE SEQUENCE [LARGE SCALE GENOMIC DNA]</scope>
    <source>
        <strain evidence="3">RS5460</strain>
    </source>
</reference>